<evidence type="ECO:0000256" key="7">
    <source>
        <dbReference type="ARBA" id="ARBA00022679"/>
    </source>
</evidence>
<proteinExistence type="inferred from homology"/>
<dbReference type="GO" id="GO:0006559">
    <property type="term" value="P:L-phenylalanine catabolic process"/>
    <property type="evidence" value="ECO:0007669"/>
    <property type="project" value="UniProtKB-UniPathway"/>
</dbReference>
<dbReference type="GO" id="GO:0004364">
    <property type="term" value="F:glutathione transferase activity"/>
    <property type="evidence" value="ECO:0007669"/>
    <property type="project" value="UniProtKB-EC"/>
</dbReference>
<accession>A0A7R9PRR9</accession>
<sequence>MSVMGAKGLRGPLETINDVLGYYHLANKAKPTKLSNSLVTENTTQLSNSPVTENTTQLSNSPVTKNTTQLSNSPVTENTTQLSNSPVTENMTQLSNSLVTENTTQLSNSLVTENTTQLSNSPVTENTTQLSNSPVTENTTQLSNSLVTENTTQLSNSPVTETTTQLSNSPVTENTTQLTPSVSLFQPVLYSYWRSSCSWRVRIALNLKEIPYDIKPVSLIKGGGEQHCNEYRDINPMEQVPALHIDGHTLVESLSIMHYLEETRPARPLMPQDVHKRAKVREVCEVIASGIQPLQNLIVLIYVGEEKKKEWAQHWINRGFRAVEKLLSSCAGKFCVGDEMSLADCCLVPQVFNARRFHVDLRPFPIILRIDRELENHPAFRAAHPSNQPDCPPEATK</sequence>
<dbReference type="InterPro" id="IPR040079">
    <property type="entry name" value="Glutathione_S-Trfase"/>
</dbReference>
<dbReference type="GO" id="GO:0006572">
    <property type="term" value="P:L-tyrosine catabolic process"/>
    <property type="evidence" value="ECO:0007669"/>
    <property type="project" value="UniProtKB-KW"/>
</dbReference>
<organism evidence="15">
    <name type="scientific">Timema genevievae</name>
    <name type="common">Walking stick</name>
    <dbReference type="NCBI Taxonomy" id="629358"/>
    <lineage>
        <taxon>Eukaryota</taxon>
        <taxon>Metazoa</taxon>
        <taxon>Ecdysozoa</taxon>
        <taxon>Arthropoda</taxon>
        <taxon>Hexapoda</taxon>
        <taxon>Insecta</taxon>
        <taxon>Pterygota</taxon>
        <taxon>Neoptera</taxon>
        <taxon>Polyneoptera</taxon>
        <taxon>Phasmatodea</taxon>
        <taxon>Timematodea</taxon>
        <taxon>Timematoidea</taxon>
        <taxon>Timematidae</taxon>
        <taxon>Timema</taxon>
    </lineage>
</organism>
<dbReference type="PANTHER" id="PTHR42673:SF4">
    <property type="entry name" value="MALEYLACETOACETATE ISOMERASE"/>
    <property type="match status" value="1"/>
</dbReference>
<dbReference type="InterPro" id="IPR010987">
    <property type="entry name" value="Glutathione-S-Trfase_C-like"/>
</dbReference>
<evidence type="ECO:0000256" key="2">
    <source>
        <dbReference type="ARBA" id="ARBA00001955"/>
    </source>
</evidence>
<dbReference type="CDD" id="cd03191">
    <property type="entry name" value="GST_C_Zeta"/>
    <property type="match status" value="1"/>
</dbReference>
<keyword evidence="9" id="KW-0585">Phenylalanine catabolism</keyword>
<evidence type="ECO:0000256" key="4">
    <source>
        <dbReference type="ARBA" id="ARBA00004671"/>
    </source>
</evidence>
<dbReference type="UniPathway" id="UPA00139">
    <property type="reaction ID" value="UER00340"/>
</dbReference>
<comment type="similarity">
    <text evidence="5">Belongs to the GST superfamily. Zeta family.</text>
</comment>
<evidence type="ECO:0000256" key="6">
    <source>
        <dbReference type="ARBA" id="ARBA00022490"/>
    </source>
</evidence>
<keyword evidence="7" id="KW-0808">Transferase</keyword>
<evidence type="ECO:0000256" key="5">
    <source>
        <dbReference type="ARBA" id="ARBA00010007"/>
    </source>
</evidence>
<dbReference type="InterPro" id="IPR036249">
    <property type="entry name" value="Thioredoxin-like_sf"/>
</dbReference>
<dbReference type="GO" id="GO:0005739">
    <property type="term" value="C:mitochondrion"/>
    <property type="evidence" value="ECO:0007669"/>
    <property type="project" value="TreeGrafter"/>
</dbReference>
<evidence type="ECO:0000256" key="10">
    <source>
        <dbReference type="ARBA" id="ARBA00023235"/>
    </source>
</evidence>
<evidence type="ECO:0000256" key="11">
    <source>
        <dbReference type="ARBA" id="ARBA00047960"/>
    </source>
</evidence>
<evidence type="ECO:0000256" key="8">
    <source>
        <dbReference type="ARBA" id="ARBA00022878"/>
    </source>
</evidence>
<evidence type="ECO:0000259" key="14">
    <source>
        <dbReference type="PROSITE" id="PS50405"/>
    </source>
</evidence>
<feature type="domain" description="GST N-terminal" evidence="13">
    <location>
        <begin position="185"/>
        <end position="268"/>
    </location>
</feature>
<protein>
    <recommendedName>
        <fullName evidence="16">Maleylacetoacetate isomerase</fullName>
    </recommendedName>
</protein>
<evidence type="ECO:0008006" key="16">
    <source>
        <dbReference type="Google" id="ProtNLM"/>
    </source>
</evidence>
<dbReference type="FunFam" id="1.20.1050.10:FF:000010">
    <property type="entry name" value="Maleylacetoacetate isomerase isoform 1"/>
    <property type="match status" value="1"/>
</dbReference>
<dbReference type="InterPro" id="IPR034333">
    <property type="entry name" value="GST_Zeta_N"/>
</dbReference>
<dbReference type="SUPFAM" id="SSF47616">
    <property type="entry name" value="GST C-terminal domain-like"/>
    <property type="match status" value="1"/>
</dbReference>
<dbReference type="InterPro" id="IPR005955">
    <property type="entry name" value="GST_Zeta"/>
</dbReference>
<dbReference type="PROSITE" id="PS50405">
    <property type="entry name" value="GST_CTER"/>
    <property type="match status" value="1"/>
</dbReference>
<dbReference type="Pfam" id="PF14497">
    <property type="entry name" value="GST_C_3"/>
    <property type="match status" value="1"/>
</dbReference>
<dbReference type="SFLD" id="SFLDS00019">
    <property type="entry name" value="Glutathione_Transferase_(cytos"/>
    <property type="match status" value="1"/>
</dbReference>
<dbReference type="SUPFAM" id="SSF52833">
    <property type="entry name" value="Thioredoxin-like"/>
    <property type="match status" value="1"/>
</dbReference>
<dbReference type="InterPro" id="IPR036282">
    <property type="entry name" value="Glutathione-S-Trfase_C_sf"/>
</dbReference>
<evidence type="ECO:0000256" key="12">
    <source>
        <dbReference type="SAM" id="MobiDB-lite"/>
    </source>
</evidence>
<dbReference type="NCBIfam" id="TIGR01262">
    <property type="entry name" value="maiA"/>
    <property type="match status" value="1"/>
</dbReference>
<comment type="catalytic activity">
    <reaction evidence="11">
        <text>RX + glutathione = an S-substituted glutathione + a halide anion + H(+)</text>
        <dbReference type="Rhea" id="RHEA:16437"/>
        <dbReference type="ChEBI" id="CHEBI:15378"/>
        <dbReference type="ChEBI" id="CHEBI:16042"/>
        <dbReference type="ChEBI" id="CHEBI:17792"/>
        <dbReference type="ChEBI" id="CHEBI:57925"/>
        <dbReference type="ChEBI" id="CHEBI:90779"/>
        <dbReference type="EC" id="2.5.1.18"/>
    </reaction>
</comment>
<comment type="subcellular location">
    <subcellularLocation>
        <location evidence="3">Cytoplasm</location>
    </subcellularLocation>
</comment>
<evidence type="ECO:0000256" key="9">
    <source>
        <dbReference type="ARBA" id="ARBA00023232"/>
    </source>
</evidence>
<dbReference type="PROSITE" id="PS50404">
    <property type="entry name" value="GST_NTER"/>
    <property type="match status" value="1"/>
</dbReference>
<dbReference type="Pfam" id="PF13409">
    <property type="entry name" value="GST_N_2"/>
    <property type="match status" value="1"/>
</dbReference>
<evidence type="ECO:0000259" key="13">
    <source>
        <dbReference type="PROSITE" id="PS50404"/>
    </source>
</evidence>
<evidence type="ECO:0000256" key="3">
    <source>
        <dbReference type="ARBA" id="ARBA00004496"/>
    </source>
</evidence>
<evidence type="ECO:0000256" key="1">
    <source>
        <dbReference type="ARBA" id="ARBA00001622"/>
    </source>
</evidence>
<comment type="catalytic activity">
    <reaction evidence="1">
        <text>4-maleylacetoacetate = 4-fumarylacetoacetate</text>
        <dbReference type="Rhea" id="RHEA:14817"/>
        <dbReference type="ChEBI" id="CHEBI:17105"/>
        <dbReference type="ChEBI" id="CHEBI:18034"/>
        <dbReference type="EC" id="5.2.1.2"/>
    </reaction>
</comment>
<comment type="cofactor">
    <cofactor evidence="2">
        <name>glutathione</name>
        <dbReference type="ChEBI" id="CHEBI:57925"/>
    </cofactor>
</comment>
<keyword evidence="6" id="KW-0963">Cytoplasm</keyword>
<dbReference type="InterPro" id="IPR004045">
    <property type="entry name" value="Glutathione_S-Trfase_N"/>
</dbReference>
<dbReference type="GO" id="GO:0016034">
    <property type="term" value="F:maleylacetoacetate isomerase activity"/>
    <property type="evidence" value="ECO:0007669"/>
    <property type="project" value="UniProtKB-EC"/>
</dbReference>
<feature type="region of interest" description="Disordered" evidence="12">
    <location>
        <begin position="42"/>
        <end position="87"/>
    </location>
</feature>
<evidence type="ECO:0000313" key="15">
    <source>
        <dbReference type="EMBL" id="CAD7607310.1"/>
    </source>
</evidence>
<reference evidence="15" key="1">
    <citation type="submission" date="2020-11" db="EMBL/GenBank/DDBJ databases">
        <authorList>
            <person name="Tran Van P."/>
        </authorList>
    </citation>
    <scope>NUCLEOTIDE SEQUENCE</scope>
</reference>
<dbReference type="CDD" id="cd03042">
    <property type="entry name" value="GST_N_Zeta"/>
    <property type="match status" value="1"/>
</dbReference>
<keyword evidence="8" id="KW-0828">Tyrosine catabolism</keyword>
<gene>
    <name evidence="15" type="ORF">TGEB3V08_LOCUS10157</name>
</gene>
<dbReference type="Gene3D" id="3.40.30.10">
    <property type="entry name" value="Glutaredoxin"/>
    <property type="match status" value="1"/>
</dbReference>
<dbReference type="EMBL" id="OE845416">
    <property type="protein sequence ID" value="CAD7607310.1"/>
    <property type="molecule type" value="Genomic_DNA"/>
</dbReference>
<feature type="region of interest" description="Disordered" evidence="12">
    <location>
        <begin position="114"/>
        <end position="137"/>
    </location>
</feature>
<comment type="pathway">
    <text evidence="4">Amino-acid degradation; L-phenylalanine degradation; acetoacetate and fumarate from L-phenylalanine: step 5/6.</text>
</comment>
<dbReference type="SFLD" id="SFLDG00358">
    <property type="entry name" value="Main_(cytGST)"/>
    <property type="match status" value="1"/>
</dbReference>
<dbReference type="GO" id="GO:0006749">
    <property type="term" value="P:glutathione metabolic process"/>
    <property type="evidence" value="ECO:0007669"/>
    <property type="project" value="TreeGrafter"/>
</dbReference>
<name>A0A7R9PRR9_TIMGE</name>
<dbReference type="InterPro" id="IPR004046">
    <property type="entry name" value="GST_C"/>
</dbReference>
<keyword evidence="10" id="KW-0413">Isomerase</keyword>
<dbReference type="PANTHER" id="PTHR42673">
    <property type="entry name" value="MALEYLACETOACETATE ISOMERASE"/>
    <property type="match status" value="1"/>
</dbReference>
<feature type="domain" description="GST C-terminal" evidence="14">
    <location>
        <begin position="273"/>
        <end position="393"/>
    </location>
</feature>
<dbReference type="FunFam" id="3.40.30.10:FF:000041">
    <property type="entry name" value="Maleylacetoacetate isomerase isoform 1"/>
    <property type="match status" value="1"/>
</dbReference>
<dbReference type="InterPro" id="IPR034330">
    <property type="entry name" value="GST_Zeta_C"/>
</dbReference>
<dbReference type="AlphaFoldDB" id="A0A7R9PRR9"/>
<dbReference type="Gene3D" id="1.20.1050.10">
    <property type="match status" value="1"/>
</dbReference>
<feature type="region of interest" description="Disordered" evidence="12">
    <location>
        <begin position="150"/>
        <end position="175"/>
    </location>
</feature>